<dbReference type="Proteomes" id="UP001497512">
    <property type="component" value="Chromosome 3"/>
</dbReference>
<keyword evidence="3" id="KW-1185">Reference proteome</keyword>
<evidence type="ECO:0000313" key="2">
    <source>
        <dbReference type="EMBL" id="CAK9218667.1"/>
    </source>
</evidence>
<dbReference type="PANTHER" id="PTHR36054:SF2">
    <property type="entry name" value="PROTEIN SICKLE"/>
    <property type="match status" value="1"/>
</dbReference>
<dbReference type="EMBL" id="OZ019895">
    <property type="protein sequence ID" value="CAK9218667.1"/>
    <property type="molecule type" value="Genomic_DNA"/>
</dbReference>
<feature type="compositionally biased region" description="Low complexity" evidence="1">
    <location>
        <begin position="16"/>
        <end position="43"/>
    </location>
</feature>
<accession>A0ABP0UDN3</accession>
<name>A0ABP0UDN3_9BRYO</name>
<feature type="region of interest" description="Disordered" evidence="1">
    <location>
        <begin position="1"/>
        <end position="220"/>
    </location>
</feature>
<protein>
    <submittedName>
        <fullName evidence="2">Uncharacterized protein</fullName>
    </submittedName>
</protein>
<evidence type="ECO:0000313" key="3">
    <source>
        <dbReference type="Proteomes" id="UP001497512"/>
    </source>
</evidence>
<feature type="compositionally biased region" description="Gly residues" evidence="1">
    <location>
        <begin position="158"/>
        <end position="167"/>
    </location>
</feature>
<reference evidence="2" key="1">
    <citation type="submission" date="2024-02" db="EMBL/GenBank/DDBJ databases">
        <authorList>
            <consortium name="ELIXIR-Norway"/>
            <consortium name="Elixir Norway"/>
        </authorList>
    </citation>
    <scope>NUCLEOTIDE SEQUENCE</scope>
</reference>
<proteinExistence type="predicted"/>
<feature type="compositionally biased region" description="Pro residues" evidence="1">
    <location>
        <begin position="121"/>
        <end position="149"/>
    </location>
</feature>
<sequence>MMAEEDAASRRERLISLRLQAQQASASPSSVSPASSSHSPSLPKFSNPFSDQPFLDSPNIPPQARTAGFDFYTDPVAAFRSSKGRGGRGGAPWQQQPPPSAFHATGSSFVYPPVVGHSFRGPPPLTPPAAAPLPAPPSYNHPPFRPSAPLPQGRGSWQSGGGGGGARGSWPGSSSQRMRPEMKQGSRAAKYPRRGRGEYERAQGGAVTAKERPDLFYSKSMVEDPWKDLVVAEDTRQQS</sequence>
<organism evidence="2 3">
    <name type="scientific">Sphagnum troendelagicum</name>
    <dbReference type="NCBI Taxonomy" id="128251"/>
    <lineage>
        <taxon>Eukaryota</taxon>
        <taxon>Viridiplantae</taxon>
        <taxon>Streptophyta</taxon>
        <taxon>Embryophyta</taxon>
        <taxon>Bryophyta</taxon>
        <taxon>Sphagnophytina</taxon>
        <taxon>Sphagnopsida</taxon>
        <taxon>Sphagnales</taxon>
        <taxon>Sphagnaceae</taxon>
        <taxon>Sphagnum</taxon>
    </lineage>
</organism>
<gene>
    <name evidence="2" type="ORF">CSSPTR1EN2_LOCUS14099</name>
</gene>
<dbReference type="PANTHER" id="PTHR36054">
    <property type="entry name" value="PROTEIN SICKLE"/>
    <property type="match status" value="1"/>
</dbReference>
<dbReference type="InterPro" id="IPR039292">
    <property type="entry name" value="SICKLE"/>
</dbReference>
<evidence type="ECO:0000256" key="1">
    <source>
        <dbReference type="SAM" id="MobiDB-lite"/>
    </source>
</evidence>